<comment type="subcellular location">
    <subcellularLocation>
        <location evidence="1">Endomembrane system</location>
        <topology evidence="1">Multi-pass membrane protein</topology>
    </subcellularLocation>
</comment>
<dbReference type="GO" id="GO:0016747">
    <property type="term" value="F:acyltransferase activity, transferring groups other than amino-acyl groups"/>
    <property type="evidence" value="ECO:0007669"/>
    <property type="project" value="InterPro"/>
</dbReference>
<keyword evidence="4" id="KW-1133">Transmembrane helix</keyword>
<feature type="domain" description="N-acetyltransferase" evidence="7">
    <location>
        <begin position="145"/>
        <end position="287"/>
    </location>
</feature>
<keyword evidence="6 8" id="KW-0012">Acyltransferase</keyword>
<dbReference type="Proteomes" id="UP000092871">
    <property type="component" value="Unassembled WGS sequence"/>
</dbReference>
<evidence type="ECO:0000256" key="2">
    <source>
        <dbReference type="ARBA" id="ARBA00022679"/>
    </source>
</evidence>
<evidence type="ECO:0000256" key="1">
    <source>
        <dbReference type="ARBA" id="ARBA00004127"/>
    </source>
</evidence>
<dbReference type="Gene3D" id="3.40.630.30">
    <property type="match status" value="1"/>
</dbReference>
<dbReference type="EC" id="2.3.1.-" evidence="8 9"/>
<dbReference type="InterPro" id="IPR000182">
    <property type="entry name" value="GNAT_dom"/>
</dbReference>
<name>A0A1C3JNC5_9GAMM</name>
<evidence type="ECO:0000256" key="3">
    <source>
        <dbReference type="ARBA" id="ARBA00022692"/>
    </source>
</evidence>
<gene>
    <name evidence="8" type="primary">yjaB_1</name>
    <name evidence="8" type="ORF">MGA5115_00784</name>
    <name evidence="9" type="ORF">MGA5116_01002</name>
</gene>
<dbReference type="EMBL" id="FLRA01000003">
    <property type="protein sequence ID" value="SBT16702.1"/>
    <property type="molecule type" value="Genomic_DNA"/>
</dbReference>
<keyword evidence="3" id="KW-0812">Transmembrane</keyword>
<evidence type="ECO:0000313" key="8">
    <source>
        <dbReference type="EMBL" id="SBT16702.1"/>
    </source>
</evidence>
<organism evidence="8 11">
    <name type="scientific">Marinomonas gallaica</name>
    <dbReference type="NCBI Taxonomy" id="1806667"/>
    <lineage>
        <taxon>Bacteria</taxon>
        <taxon>Pseudomonadati</taxon>
        <taxon>Pseudomonadota</taxon>
        <taxon>Gammaproteobacteria</taxon>
        <taxon>Oceanospirillales</taxon>
        <taxon>Oceanospirillaceae</taxon>
        <taxon>Marinomonas</taxon>
    </lineage>
</organism>
<dbReference type="InterPro" id="IPR016181">
    <property type="entry name" value="Acyl_CoA_acyltransferase"/>
</dbReference>
<reference evidence="9 10" key="2">
    <citation type="submission" date="2016-06" db="EMBL/GenBank/DDBJ databases">
        <authorList>
            <person name="Rodrigo-Torres L."/>
            <person name="Arahal D.R."/>
        </authorList>
    </citation>
    <scope>NUCLEOTIDE SEQUENCE [LARGE SCALE GENOMIC DNA]</scope>
    <source>
        <strain evidence="9 10">CECT 5116</strain>
    </source>
</reference>
<evidence type="ECO:0000256" key="5">
    <source>
        <dbReference type="ARBA" id="ARBA00023136"/>
    </source>
</evidence>
<dbReference type="GO" id="GO:0012505">
    <property type="term" value="C:endomembrane system"/>
    <property type="evidence" value="ECO:0007669"/>
    <property type="project" value="UniProtKB-SubCell"/>
</dbReference>
<evidence type="ECO:0000313" key="10">
    <source>
        <dbReference type="Proteomes" id="UP000092840"/>
    </source>
</evidence>
<proteinExistence type="predicted"/>
<accession>A0A1C3JNC5</accession>
<evidence type="ECO:0000256" key="4">
    <source>
        <dbReference type="ARBA" id="ARBA00022989"/>
    </source>
</evidence>
<dbReference type="RefSeq" id="WP_211564813.1">
    <property type="nucleotide sequence ID" value="NZ_FLRA01000003.1"/>
</dbReference>
<evidence type="ECO:0000256" key="6">
    <source>
        <dbReference type="ARBA" id="ARBA00023315"/>
    </source>
</evidence>
<dbReference type="PANTHER" id="PTHR43800:SF1">
    <property type="entry name" value="PEPTIDYL-LYSINE N-ACETYLTRANSFERASE YJAB"/>
    <property type="match status" value="1"/>
</dbReference>
<keyword evidence="2 8" id="KW-0808">Transferase</keyword>
<keyword evidence="10" id="KW-1185">Reference proteome</keyword>
<dbReference type="Pfam" id="PF13508">
    <property type="entry name" value="Acetyltransf_7"/>
    <property type="match status" value="1"/>
</dbReference>
<dbReference type="InterPro" id="IPR010652">
    <property type="entry name" value="DUF1232"/>
</dbReference>
<dbReference type="PROSITE" id="PS51186">
    <property type="entry name" value="GNAT"/>
    <property type="match status" value="1"/>
</dbReference>
<sequence>MFNKLTFKRKSHDPLIDDDLLEQPMSVAEAAEEYACAYDDVSFWTKCKRYAGSIGRSGLEKAFTLYYATEHKNCTFAHKTAIYGALGYLLTPIDAIPDLTPLLGYTDDIGMIGAALVAVGSCIDDGVKHQAKDRVGRLLGEGALDGVRAFEDCDMDAVLSVWLTASIKAHDFVAPDFWASQVEAMRDVYLPSAKVYVYEKQGKVVGFYALTNSTLAALFVATDEQAKGVGKCLLAHAKAQQKALTLTVYAANEPSIGFYMSQGFKVASEQLNEHTGHREYVMAWASA</sequence>
<dbReference type="SUPFAM" id="SSF55729">
    <property type="entry name" value="Acyl-CoA N-acyltransferases (Nat)"/>
    <property type="match status" value="1"/>
</dbReference>
<dbReference type="Proteomes" id="UP000092840">
    <property type="component" value="Unassembled WGS sequence"/>
</dbReference>
<protein>
    <submittedName>
        <fullName evidence="8 9">N-acetyltransferase YjaB</fullName>
        <ecNumber evidence="8 9">2.3.1.-</ecNumber>
    </submittedName>
</protein>
<evidence type="ECO:0000259" key="7">
    <source>
        <dbReference type="PROSITE" id="PS51186"/>
    </source>
</evidence>
<dbReference type="EMBL" id="FLRB01000006">
    <property type="protein sequence ID" value="SBT20418.1"/>
    <property type="molecule type" value="Genomic_DNA"/>
</dbReference>
<dbReference type="CDD" id="cd04301">
    <property type="entry name" value="NAT_SF"/>
    <property type="match status" value="1"/>
</dbReference>
<dbReference type="PANTHER" id="PTHR43800">
    <property type="entry name" value="PEPTIDYL-LYSINE N-ACETYLTRANSFERASE YJAB"/>
    <property type="match status" value="1"/>
</dbReference>
<dbReference type="AlphaFoldDB" id="A0A1C3JNC5"/>
<keyword evidence="5" id="KW-0472">Membrane</keyword>
<evidence type="ECO:0000313" key="9">
    <source>
        <dbReference type="EMBL" id="SBT20418.1"/>
    </source>
</evidence>
<dbReference type="Pfam" id="PF06803">
    <property type="entry name" value="DUF1232"/>
    <property type="match status" value="1"/>
</dbReference>
<reference evidence="8 11" key="1">
    <citation type="submission" date="2016-06" db="EMBL/GenBank/DDBJ databases">
        <authorList>
            <person name="Kjaerup R.B."/>
            <person name="Dalgaard T.S."/>
            <person name="Juul-Madsen H.R."/>
        </authorList>
    </citation>
    <scope>NUCLEOTIDE SEQUENCE [LARGE SCALE GENOMIC DNA]</scope>
    <source>
        <strain evidence="8 11">CECT 5115</strain>
    </source>
</reference>
<evidence type="ECO:0000313" key="11">
    <source>
        <dbReference type="Proteomes" id="UP000092871"/>
    </source>
</evidence>
<dbReference type="NCBIfam" id="NF007853">
    <property type="entry name" value="PRK10562.1"/>
    <property type="match status" value="1"/>
</dbReference>